<evidence type="ECO:0000256" key="2">
    <source>
        <dbReference type="ARBA" id="ARBA00004496"/>
    </source>
</evidence>
<evidence type="ECO:0000259" key="24">
    <source>
        <dbReference type="Pfam" id="PF03061"/>
    </source>
</evidence>
<evidence type="ECO:0000256" key="19">
    <source>
        <dbReference type="ARBA" id="ARBA00047588"/>
    </source>
</evidence>
<dbReference type="InterPro" id="IPR052365">
    <property type="entry name" value="THEM4/THEM5_acyl-CoA_thioest"/>
</dbReference>
<evidence type="ECO:0000256" key="21">
    <source>
        <dbReference type="ARBA" id="ARBA00047969"/>
    </source>
</evidence>
<protein>
    <recommendedName>
        <fullName evidence="17">Acyl-coenzyme A thioesterase THEM4</fullName>
        <ecNumber evidence="16">3.1.2.2</ecNumber>
    </recommendedName>
    <alternativeName>
        <fullName evidence="18">Thioesterase superfamily member 4</fullName>
    </alternativeName>
</protein>
<evidence type="ECO:0000313" key="25">
    <source>
        <dbReference type="EMBL" id="GAA1743549.1"/>
    </source>
</evidence>
<evidence type="ECO:0000256" key="8">
    <source>
        <dbReference type="ARBA" id="ARBA00022832"/>
    </source>
</evidence>
<reference evidence="26" key="1">
    <citation type="journal article" date="2019" name="Int. J. Syst. Evol. Microbiol.">
        <title>The Global Catalogue of Microorganisms (GCM) 10K type strain sequencing project: providing services to taxonomists for standard genome sequencing and annotation.</title>
        <authorList>
            <consortium name="The Broad Institute Genomics Platform"/>
            <consortium name="The Broad Institute Genome Sequencing Center for Infectious Disease"/>
            <person name="Wu L."/>
            <person name="Ma J."/>
        </authorList>
    </citation>
    <scope>NUCLEOTIDE SEQUENCE [LARGE SCALE GENOMIC DNA]</scope>
    <source>
        <strain evidence="26">JCM 13518</strain>
    </source>
</reference>
<evidence type="ECO:0000256" key="3">
    <source>
        <dbReference type="ARBA" id="ARBA00004632"/>
    </source>
</evidence>
<evidence type="ECO:0000256" key="4">
    <source>
        <dbReference type="ARBA" id="ARBA00022475"/>
    </source>
</evidence>
<dbReference type="EMBL" id="BAAAME010000004">
    <property type="protein sequence ID" value="GAA1743549.1"/>
    <property type="molecule type" value="Genomic_DNA"/>
</dbReference>
<comment type="catalytic activity">
    <reaction evidence="23">
        <text>tetradecanoyl-CoA + H2O = tetradecanoate + CoA + H(+)</text>
        <dbReference type="Rhea" id="RHEA:40119"/>
        <dbReference type="ChEBI" id="CHEBI:15377"/>
        <dbReference type="ChEBI" id="CHEBI:15378"/>
        <dbReference type="ChEBI" id="CHEBI:30807"/>
        <dbReference type="ChEBI" id="CHEBI:57287"/>
        <dbReference type="ChEBI" id="CHEBI:57385"/>
    </reaction>
    <physiologicalReaction direction="left-to-right" evidence="23">
        <dbReference type="Rhea" id="RHEA:40120"/>
    </physiologicalReaction>
</comment>
<dbReference type="Pfam" id="PF03061">
    <property type="entry name" value="4HBT"/>
    <property type="match status" value="1"/>
</dbReference>
<keyword evidence="7" id="KW-0378">Hydrolase</keyword>
<feature type="domain" description="Thioesterase" evidence="24">
    <location>
        <begin position="113"/>
        <end position="181"/>
    </location>
</feature>
<comment type="catalytic activity">
    <reaction evidence="20">
        <text>hexadecanoyl-CoA + H2O = hexadecanoate + CoA + H(+)</text>
        <dbReference type="Rhea" id="RHEA:16645"/>
        <dbReference type="ChEBI" id="CHEBI:7896"/>
        <dbReference type="ChEBI" id="CHEBI:15377"/>
        <dbReference type="ChEBI" id="CHEBI:15378"/>
        <dbReference type="ChEBI" id="CHEBI:57287"/>
        <dbReference type="ChEBI" id="CHEBI:57379"/>
        <dbReference type="EC" id="3.1.2.2"/>
    </reaction>
    <physiologicalReaction direction="left-to-right" evidence="20">
        <dbReference type="Rhea" id="RHEA:16646"/>
    </physiologicalReaction>
</comment>
<dbReference type="InterPro" id="IPR006683">
    <property type="entry name" value="Thioestr_dom"/>
</dbReference>
<evidence type="ECO:0000256" key="7">
    <source>
        <dbReference type="ARBA" id="ARBA00022801"/>
    </source>
</evidence>
<evidence type="ECO:0000256" key="22">
    <source>
        <dbReference type="ARBA" id="ARBA00048074"/>
    </source>
</evidence>
<evidence type="ECO:0000256" key="18">
    <source>
        <dbReference type="ARBA" id="ARBA00043210"/>
    </source>
</evidence>
<evidence type="ECO:0000256" key="17">
    <source>
        <dbReference type="ARBA" id="ARBA00040123"/>
    </source>
</evidence>
<keyword evidence="11" id="KW-0472">Membrane</keyword>
<keyword evidence="5" id="KW-0963">Cytoplasm</keyword>
<evidence type="ECO:0000256" key="12">
    <source>
        <dbReference type="ARBA" id="ARBA00023273"/>
    </source>
</evidence>
<keyword evidence="8" id="KW-0276">Fatty acid metabolism</keyword>
<comment type="caution">
    <text evidence="25">The sequence shown here is derived from an EMBL/GenBank/DDBJ whole genome shotgun (WGS) entry which is preliminary data.</text>
</comment>
<keyword evidence="10" id="KW-0443">Lipid metabolism</keyword>
<evidence type="ECO:0000256" key="6">
    <source>
        <dbReference type="ARBA" id="ARBA00022703"/>
    </source>
</evidence>
<comment type="catalytic activity">
    <reaction evidence="13">
        <text>(5Z,8Z,11Z,14Z)-eicosatetraenoyl-CoA + H2O = (5Z,8Z,11Z,14Z)-eicosatetraenoate + CoA + H(+)</text>
        <dbReference type="Rhea" id="RHEA:40151"/>
        <dbReference type="ChEBI" id="CHEBI:15377"/>
        <dbReference type="ChEBI" id="CHEBI:15378"/>
        <dbReference type="ChEBI" id="CHEBI:32395"/>
        <dbReference type="ChEBI" id="CHEBI:57287"/>
        <dbReference type="ChEBI" id="CHEBI:57368"/>
    </reaction>
    <physiologicalReaction direction="left-to-right" evidence="13">
        <dbReference type="Rhea" id="RHEA:40152"/>
    </physiologicalReaction>
</comment>
<comment type="catalytic activity">
    <reaction evidence="19">
        <text>octanoyl-CoA + H2O = octanoate + CoA + H(+)</text>
        <dbReference type="Rhea" id="RHEA:30143"/>
        <dbReference type="ChEBI" id="CHEBI:15377"/>
        <dbReference type="ChEBI" id="CHEBI:15378"/>
        <dbReference type="ChEBI" id="CHEBI:25646"/>
        <dbReference type="ChEBI" id="CHEBI:57287"/>
        <dbReference type="ChEBI" id="CHEBI:57386"/>
    </reaction>
    <physiologicalReaction direction="left-to-right" evidence="19">
        <dbReference type="Rhea" id="RHEA:30144"/>
    </physiologicalReaction>
</comment>
<comment type="catalytic activity">
    <reaction evidence="21">
        <text>decanoyl-CoA + H2O = decanoate + CoA + H(+)</text>
        <dbReference type="Rhea" id="RHEA:40059"/>
        <dbReference type="ChEBI" id="CHEBI:15377"/>
        <dbReference type="ChEBI" id="CHEBI:15378"/>
        <dbReference type="ChEBI" id="CHEBI:27689"/>
        <dbReference type="ChEBI" id="CHEBI:57287"/>
        <dbReference type="ChEBI" id="CHEBI:61430"/>
    </reaction>
    <physiologicalReaction direction="left-to-right" evidence="21">
        <dbReference type="Rhea" id="RHEA:40060"/>
    </physiologicalReaction>
</comment>
<comment type="subcellular location">
    <subcellularLocation>
        <location evidence="3">Cell projection</location>
        <location evidence="3">Ruffle membrane</location>
    </subcellularLocation>
    <subcellularLocation>
        <location evidence="2">Cytoplasm</location>
    </subcellularLocation>
    <subcellularLocation>
        <location evidence="1">Membrane</location>
        <topology evidence="1">Peripheral membrane protein</topology>
    </subcellularLocation>
</comment>
<keyword evidence="12" id="KW-0966">Cell projection</keyword>
<dbReference type="CDD" id="cd03443">
    <property type="entry name" value="PaaI_thioesterase"/>
    <property type="match status" value="1"/>
</dbReference>
<evidence type="ECO:0000256" key="5">
    <source>
        <dbReference type="ARBA" id="ARBA00022490"/>
    </source>
</evidence>
<evidence type="ECO:0000313" key="26">
    <source>
        <dbReference type="Proteomes" id="UP001501057"/>
    </source>
</evidence>
<dbReference type="InterPro" id="IPR029069">
    <property type="entry name" value="HotDog_dom_sf"/>
</dbReference>
<comment type="catalytic activity">
    <reaction evidence="14">
        <text>(9Z)-octadecenoyl-CoA + H2O = (9Z)-octadecenoate + CoA + H(+)</text>
        <dbReference type="Rhea" id="RHEA:40139"/>
        <dbReference type="ChEBI" id="CHEBI:15377"/>
        <dbReference type="ChEBI" id="CHEBI:15378"/>
        <dbReference type="ChEBI" id="CHEBI:30823"/>
        <dbReference type="ChEBI" id="CHEBI:57287"/>
        <dbReference type="ChEBI" id="CHEBI:57387"/>
    </reaction>
    <physiologicalReaction direction="left-to-right" evidence="14">
        <dbReference type="Rhea" id="RHEA:40140"/>
    </physiologicalReaction>
</comment>
<evidence type="ECO:0000256" key="13">
    <source>
        <dbReference type="ARBA" id="ARBA00035852"/>
    </source>
</evidence>
<keyword evidence="9" id="KW-0809">Transit peptide</keyword>
<dbReference type="PANTHER" id="PTHR12418">
    <property type="entry name" value="ACYL-COENZYME A THIOESTERASE THEM4"/>
    <property type="match status" value="1"/>
</dbReference>
<evidence type="ECO:0000256" key="1">
    <source>
        <dbReference type="ARBA" id="ARBA00004170"/>
    </source>
</evidence>
<evidence type="ECO:0000256" key="23">
    <source>
        <dbReference type="ARBA" id="ARBA00048180"/>
    </source>
</evidence>
<dbReference type="PANTHER" id="PTHR12418:SF19">
    <property type="entry name" value="ACYL-COENZYME A THIOESTERASE THEM4"/>
    <property type="match status" value="1"/>
</dbReference>
<organism evidence="25 26">
    <name type="scientific">Aeromicrobium alkaliterrae</name>
    <dbReference type="NCBI Taxonomy" id="302168"/>
    <lineage>
        <taxon>Bacteria</taxon>
        <taxon>Bacillati</taxon>
        <taxon>Actinomycetota</taxon>
        <taxon>Actinomycetes</taxon>
        <taxon>Propionibacteriales</taxon>
        <taxon>Nocardioidaceae</taxon>
        <taxon>Aeromicrobium</taxon>
    </lineage>
</organism>
<comment type="catalytic activity">
    <reaction evidence="22">
        <text>dodecanoyl-CoA + H2O = dodecanoate + CoA + H(+)</text>
        <dbReference type="Rhea" id="RHEA:30135"/>
        <dbReference type="ChEBI" id="CHEBI:15377"/>
        <dbReference type="ChEBI" id="CHEBI:15378"/>
        <dbReference type="ChEBI" id="CHEBI:18262"/>
        <dbReference type="ChEBI" id="CHEBI:57287"/>
        <dbReference type="ChEBI" id="CHEBI:57375"/>
    </reaction>
    <physiologicalReaction direction="left-to-right" evidence="22">
        <dbReference type="Rhea" id="RHEA:30136"/>
    </physiologicalReaction>
</comment>
<accession>A0ABP4VZY4</accession>
<dbReference type="EC" id="3.1.2.2" evidence="16"/>
<evidence type="ECO:0000256" key="14">
    <source>
        <dbReference type="ARBA" id="ARBA00037002"/>
    </source>
</evidence>
<dbReference type="Proteomes" id="UP001501057">
    <property type="component" value="Unassembled WGS sequence"/>
</dbReference>
<gene>
    <name evidence="25" type="ORF">GCM10009710_24490</name>
</gene>
<evidence type="ECO:0000256" key="11">
    <source>
        <dbReference type="ARBA" id="ARBA00023136"/>
    </source>
</evidence>
<dbReference type="RefSeq" id="WP_344201975.1">
    <property type="nucleotide sequence ID" value="NZ_BAAAME010000004.1"/>
</dbReference>
<keyword evidence="26" id="KW-1185">Reference proteome</keyword>
<evidence type="ECO:0000256" key="20">
    <source>
        <dbReference type="ARBA" id="ARBA00047734"/>
    </source>
</evidence>
<keyword evidence="6" id="KW-0053">Apoptosis</keyword>
<evidence type="ECO:0000256" key="16">
    <source>
        <dbReference type="ARBA" id="ARBA00038848"/>
    </source>
</evidence>
<sequence>MSWETIFTSNIGPDDAAAYGRLVRNLRDVQDRFASMSFDRAAVDALSADLEQWREKLDALTGPESEQVNGRVTSLPVRGHAMVPELRVTSAGGGRVDGTVTFGRWFMGGGMAVHGGAVALLFDEALGILASVSTKAITRTAYLHTDFRALTPIDVELQVAAWVDRIEGRKIFLRGEIRHGSVVCAEADGMFLRLLPEQGLGRRTDTP</sequence>
<evidence type="ECO:0000256" key="10">
    <source>
        <dbReference type="ARBA" id="ARBA00023098"/>
    </source>
</evidence>
<evidence type="ECO:0000256" key="9">
    <source>
        <dbReference type="ARBA" id="ARBA00022946"/>
    </source>
</evidence>
<name>A0ABP4VZY4_9ACTN</name>
<proteinExistence type="inferred from homology"/>
<dbReference type="SUPFAM" id="SSF54637">
    <property type="entry name" value="Thioesterase/thiol ester dehydrase-isomerase"/>
    <property type="match status" value="1"/>
</dbReference>
<evidence type="ECO:0000256" key="15">
    <source>
        <dbReference type="ARBA" id="ARBA00038456"/>
    </source>
</evidence>
<keyword evidence="4" id="KW-1003">Cell membrane</keyword>
<comment type="similarity">
    <text evidence="15">Belongs to the THEM4/THEM5 thioesterase family.</text>
</comment>
<dbReference type="Gene3D" id="3.10.129.10">
    <property type="entry name" value="Hotdog Thioesterase"/>
    <property type="match status" value="1"/>
</dbReference>